<dbReference type="InterPro" id="IPR003615">
    <property type="entry name" value="HNH_nuc"/>
</dbReference>
<feature type="domain" description="HNH nuclease" evidence="2">
    <location>
        <begin position="205"/>
        <end position="263"/>
    </location>
</feature>
<dbReference type="AlphaFoldDB" id="A0A937UN27"/>
<dbReference type="RefSeq" id="WP_203000894.1">
    <property type="nucleotide sequence ID" value="NZ_JADWYU010000111.1"/>
</dbReference>
<gene>
    <name evidence="3" type="ORF">I7412_20190</name>
</gene>
<dbReference type="EMBL" id="JAEACQ010000229">
    <property type="protein sequence ID" value="MBL7629444.1"/>
    <property type="molecule type" value="Genomic_DNA"/>
</dbReference>
<keyword evidence="3" id="KW-0378">Hydrolase</keyword>
<proteinExistence type="predicted"/>
<dbReference type="Pfam" id="PF13391">
    <property type="entry name" value="HNH_2"/>
    <property type="match status" value="1"/>
</dbReference>
<evidence type="ECO:0000313" key="3">
    <source>
        <dbReference type="EMBL" id="MBL7629444.1"/>
    </source>
</evidence>
<comment type="caution">
    <text evidence="3">The sequence shown here is derived from an EMBL/GenBank/DDBJ whole genome shotgun (WGS) entry which is preliminary data.</text>
</comment>
<accession>A0A937UN27</accession>
<sequence length="326" mass="35164">MRTLGDYLELSNEAVDEQWAQILARSPLPPGKRQEDFTPIEALLCFFGSLVVNASRYGSTTAHKAPTPVPELAVLFRRPPSSVLSKMSNLSGAWAHGAKYEVAVSTNLLTDRGLAESLYQRILESARAHGVSELDLPDFIGSELAILDQSQVSDTEIAQAANESTQTSGATDTGDKTTQATREVAVRIGQFKFARSVLINYGYRCAFCGFSPGPGLAGRRLLRASHIKPWRASTNAERVDVANGLAACPNHDAAFDTGLLHVEDNLIIGISPALRSSMAANPILAAAFTPPMLAETLILPERATRPAIRYLTWHRLNLAASDPEAV</sequence>
<keyword evidence="3" id="KW-0540">Nuclease</keyword>
<name>A0A937UN27_9ACTN</name>
<feature type="region of interest" description="Disordered" evidence="1">
    <location>
        <begin position="159"/>
        <end position="178"/>
    </location>
</feature>
<evidence type="ECO:0000256" key="1">
    <source>
        <dbReference type="SAM" id="MobiDB-lite"/>
    </source>
</evidence>
<reference evidence="3" key="1">
    <citation type="submission" date="2020-12" db="EMBL/GenBank/DDBJ databases">
        <title>Genomic characterization of non-nitrogen-fixing Frankia strains.</title>
        <authorList>
            <person name="Carlos-Shanley C."/>
            <person name="Guerra T."/>
            <person name="Hahn D."/>
        </authorList>
    </citation>
    <scope>NUCLEOTIDE SEQUENCE</scope>
    <source>
        <strain evidence="3">CN6</strain>
    </source>
</reference>
<evidence type="ECO:0000313" key="4">
    <source>
        <dbReference type="Proteomes" id="UP000604475"/>
    </source>
</evidence>
<keyword evidence="3" id="KW-0255">Endonuclease</keyword>
<evidence type="ECO:0000259" key="2">
    <source>
        <dbReference type="Pfam" id="PF13391"/>
    </source>
</evidence>
<protein>
    <submittedName>
        <fullName evidence="3">HNH endonuclease</fullName>
    </submittedName>
</protein>
<dbReference type="Proteomes" id="UP000604475">
    <property type="component" value="Unassembled WGS sequence"/>
</dbReference>
<dbReference type="GO" id="GO:0004519">
    <property type="term" value="F:endonuclease activity"/>
    <property type="evidence" value="ECO:0007669"/>
    <property type="project" value="UniProtKB-KW"/>
</dbReference>
<keyword evidence="4" id="KW-1185">Reference proteome</keyword>
<organism evidence="3 4">
    <name type="scientific">Frankia nepalensis</name>
    <dbReference type="NCBI Taxonomy" id="1836974"/>
    <lineage>
        <taxon>Bacteria</taxon>
        <taxon>Bacillati</taxon>
        <taxon>Actinomycetota</taxon>
        <taxon>Actinomycetes</taxon>
        <taxon>Frankiales</taxon>
        <taxon>Frankiaceae</taxon>
        <taxon>Frankia</taxon>
    </lineage>
</organism>